<organism evidence="4">
    <name type="scientific">marine sediment metagenome</name>
    <dbReference type="NCBI Taxonomy" id="412755"/>
    <lineage>
        <taxon>unclassified sequences</taxon>
        <taxon>metagenomes</taxon>
        <taxon>ecological metagenomes</taxon>
    </lineage>
</organism>
<dbReference type="EMBL" id="BARS01023325">
    <property type="protein sequence ID" value="GAG10246.1"/>
    <property type="molecule type" value="Genomic_DNA"/>
</dbReference>
<dbReference type="InterPro" id="IPR011610">
    <property type="entry name" value="SAM_mthyl_Trfase_ML2640-like"/>
</dbReference>
<dbReference type="InterPro" id="IPR007213">
    <property type="entry name" value="Ppm1/Ppm2/Tcmp"/>
</dbReference>
<protein>
    <recommendedName>
        <fullName evidence="5">S-adenosyl-L-methionine-dependent methyltransferase</fullName>
    </recommendedName>
</protein>
<accession>X0WC41</accession>
<keyword evidence="3" id="KW-0808">Transferase</keyword>
<feature type="non-terminal residue" evidence="4">
    <location>
        <position position="1"/>
    </location>
</feature>
<keyword evidence="2" id="KW-0489">Methyltransferase</keyword>
<evidence type="ECO:0000313" key="4">
    <source>
        <dbReference type="EMBL" id="GAG10246.1"/>
    </source>
</evidence>
<evidence type="ECO:0000256" key="1">
    <source>
        <dbReference type="ARBA" id="ARBA00008138"/>
    </source>
</evidence>
<dbReference type="AlphaFoldDB" id="X0WC41"/>
<name>X0WC41_9ZZZZ</name>
<dbReference type="GO" id="GO:0008168">
    <property type="term" value="F:methyltransferase activity"/>
    <property type="evidence" value="ECO:0007669"/>
    <property type="project" value="UniProtKB-KW"/>
</dbReference>
<evidence type="ECO:0000256" key="3">
    <source>
        <dbReference type="ARBA" id="ARBA00022679"/>
    </source>
</evidence>
<comment type="caution">
    <text evidence="4">The sequence shown here is derived from an EMBL/GenBank/DDBJ whole genome shotgun (WGS) entry which is preliminary data.</text>
</comment>
<evidence type="ECO:0008006" key="5">
    <source>
        <dbReference type="Google" id="ProtNLM"/>
    </source>
</evidence>
<dbReference type="SUPFAM" id="SSF53335">
    <property type="entry name" value="S-adenosyl-L-methionine-dependent methyltransferases"/>
    <property type="match status" value="1"/>
</dbReference>
<reference evidence="4" key="1">
    <citation type="journal article" date="2014" name="Front. Microbiol.">
        <title>High frequency of phylogenetically diverse reductive dehalogenase-homologous genes in deep subseafloor sedimentary metagenomes.</title>
        <authorList>
            <person name="Kawai M."/>
            <person name="Futagami T."/>
            <person name="Toyoda A."/>
            <person name="Takaki Y."/>
            <person name="Nishi S."/>
            <person name="Hori S."/>
            <person name="Arai W."/>
            <person name="Tsubouchi T."/>
            <person name="Morono Y."/>
            <person name="Uchiyama I."/>
            <person name="Ito T."/>
            <person name="Fujiyama A."/>
            <person name="Inagaki F."/>
            <person name="Takami H."/>
        </authorList>
    </citation>
    <scope>NUCLEOTIDE SEQUENCE</scope>
    <source>
        <strain evidence="4">Expedition CK06-06</strain>
    </source>
</reference>
<gene>
    <name evidence="4" type="ORF">S01H1_37150</name>
</gene>
<dbReference type="Pfam" id="PF04072">
    <property type="entry name" value="LCM"/>
    <property type="match status" value="1"/>
</dbReference>
<dbReference type="PANTHER" id="PTHR43619:SF2">
    <property type="entry name" value="S-ADENOSYL-L-METHIONINE-DEPENDENT METHYLTRANSFERASES SUPERFAMILY PROTEIN"/>
    <property type="match status" value="1"/>
</dbReference>
<proteinExistence type="inferred from homology"/>
<evidence type="ECO:0000256" key="2">
    <source>
        <dbReference type="ARBA" id="ARBA00022603"/>
    </source>
</evidence>
<dbReference type="Gene3D" id="3.40.50.150">
    <property type="entry name" value="Vaccinia Virus protein VP39"/>
    <property type="match status" value="1"/>
</dbReference>
<dbReference type="NCBIfam" id="TIGR00027">
    <property type="entry name" value="mthyl_TIGR00027"/>
    <property type="match status" value="1"/>
</dbReference>
<sequence>LIISQRLFGFTTRLGKLVEPGEETLDSTAGIRVLMFDKIMEKYVDEMEQIVLPGAGFDLIALNFTKGKEVKVFELDQVNTLNVKVETLKKAGIKHDWITYIPVDYSNESWVDKLLEAGFDKTKKTLFLWQSVSLYLETDIVKETLGKMADLCVDGSIIAQDFYSTAFMLGEISKIATKNMSLIEKMGEPWKFTIEMSNDPKAAVESFLKECGLKMTEFTQFGEKLDIEPFYCIVEAKKL</sequence>
<dbReference type="InterPro" id="IPR029063">
    <property type="entry name" value="SAM-dependent_MTases_sf"/>
</dbReference>
<dbReference type="PANTHER" id="PTHR43619">
    <property type="entry name" value="S-ADENOSYL-L-METHIONINE-DEPENDENT METHYLTRANSFERASE YKTD-RELATED"/>
    <property type="match status" value="1"/>
</dbReference>
<comment type="similarity">
    <text evidence="1">Belongs to the UPF0677 family.</text>
</comment>
<dbReference type="GO" id="GO:0032259">
    <property type="term" value="P:methylation"/>
    <property type="evidence" value="ECO:0007669"/>
    <property type="project" value="UniProtKB-KW"/>
</dbReference>